<dbReference type="Proteomes" id="UP001583177">
    <property type="component" value="Unassembled WGS sequence"/>
</dbReference>
<protein>
    <submittedName>
        <fullName evidence="1">Uncharacterized protein</fullName>
    </submittedName>
</protein>
<evidence type="ECO:0000313" key="2">
    <source>
        <dbReference type="Proteomes" id="UP001583177"/>
    </source>
</evidence>
<reference evidence="1 2" key="1">
    <citation type="journal article" date="2024" name="IMA Fungus">
        <title>IMA Genome - F19 : A genome assembly and annotation guide to empower mycologists, including annotated draft genome sequences of Ceratocystis pirilliformis, Diaporthe australafricana, Fusarium ophioides, Paecilomyces lecythidis, and Sporothrix stenoceras.</title>
        <authorList>
            <person name="Aylward J."/>
            <person name="Wilson A.M."/>
            <person name="Visagie C.M."/>
            <person name="Spraker J."/>
            <person name="Barnes I."/>
            <person name="Buitendag C."/>
            <person name="Ceriani C."/>
            <person name="Del Mar Angel L."/>
            <person name="du Plessis D."/>
            <person name="Fuchs T."/>
            <person name="Gasser K."/>
            <person name="Kramer D."/>
            <person name="Li W."/>
            <person name="Munsamy K."/>
            <person name="Piso A."/>
            <person name="Price J.L."/>
            <person name="Sonnekus B."/>
            <person name="Thomas C."/>
            <person name="van der Nest A."/>
            <person name="van Dijk A."/>
            <person name="van Heerden A."/>
            <person name="van Vuuren N."/>
            <person name="Yilmaz N."/>
            <person name="Duong T.A."/>
            <person name="van der Merwe N.A."/>
            <person name="Wingfield M.J."/>
            <person name="Wingfield B.D."/>
        </authorList>
    </citation>
    <scope>NUCLEOTIDE SEQUENCE [LARGE SCALE GENOMIC DNA]</scope>
    <source>
        <strain evidence="1 2">CMW 18300</strain>
    </source>
</reference>
<organism evidence="1 2">
    <name type="scientific">Diaporthe australafricana</name>
    <dbReference type="NCBI Taxonomy" id="127596"/>
    <lineage>
        <taxon>Eukaryota</taxon>
        <taxon>Fungi</taxon>
        <taxon>Dikarya</taxon>
        <taxon>Ascomycota</taxon>
        <taxon>Pezizomycotina</taxon>
        <taxon>Sordariomycetes</taxon>
        <taxon>Sordariomycetidae</taxon>
        <taxon>Diaporthales</taxon>
        <taxon>Diaporthaceae</taxon>
        <taxon>Diaporthe</taxon>
    </lineage>
</organism>
<proteinExistence type="predicted"/>
<dbReference type="EMBL" id="JAWRVE010000014">
    <property type="protein sequence ID" value="KAL1877428.1"/>
    <property type="molecule type" value="Genomic_DNA"/>
</dbReference>
<keyword evidence="2" id="KW-1185">Reference proteome</keyword>
<sequence>MDQIHAPVNWIDTLSIDLKSAVQTRGYVSVTVLTLYWEAGDEGFKREAQAVQSAFKDDFRFTVTEVPIQSNHSYFQVMGSTMAVTETWMTTGMAARKVELYGQPQAARDRKHGKGKFEVMAAAAMGVKTRGAGSRSFTSILLRELKLAVQQHGSVNMKDLHGHLCGRKQDLFATPVHISLKPRHSLLLLEPLQRDSSIAEVDVEGANKSFLHLLVEVKEVMTVESAGSINEWLREGIPHFVSSLDVFQKTEHIHRAVQDLHQGQKKFAKQIGVASKDEIARAWATVLALVEKYHQSSLNSPTAGLEDEGAKKRQAIKFLCQLDSRGSGIVDVLEKSILETSAPEGEDILKETAEDETIRALGIDSQLHIRRMIMLSDSRTVPLDPADTEGEILHPCIAGTLIIQEVKAYGSYVNPSDLPALHYRLSLLAKLLGTPKSRDFRSLKCSYGKQKGTIDRR</sequence>
<accession>A0ABR3XN69</accession>
<comment type="caution">
    <text evidence="1">The sequence shown here is derived from an EMBL/GenBank/DDBJ whole genome shotgun (WGS) entry which is preliminary data.</text>
</comment>
<name>A0ABR3XN69_9PEZI</name>
<evidence type="ECO:0000313" key="1">
    <source>
        <dbReference type="EMBL" id="KAL1877428.1"/>
    </source>
</evidence>
<gene>
    <name evidence="1" type="ORF">Daus18300_002414</name>
</gene>